<evidence type="ECO:0000256" key="1">
    <source>
        <dbReference type="SAM" id="SignalP"/>
    </source>
</evidence>
<dbReference type="RefSeq" id="WP_167176645.1">
    <property type="nucleotide sequence ID" value="NZ_BAAAEJ010000007.1"/>
</dbReference>
<evidence type="ECO:0000313" key="2">
    <source>
        <dbReference type="EMBL" id="GAA0390440.1"/>
    </source>
</evidence>
<proteinExistence type="predicted"/>
<evidence type="ECO:0000313" key="3">
    <source>
        <dbReference type="Proteomes" id="UP001500791"/>
    </source>
</evidence>
<dbReference type="EMBL" id="BAAAEJ010000007">
    <property type="protein sequence ID" value="GAA0390440.1"/>
    <property type="molecule type" value="Genomic_DNA"/>
</dbReference>
<keyword evidence="1" id="KW-0732">Signal</keyword>
<keyword evidence="3" id="KW-1185">Reference proteome</keyword>
<accession>A0ABP3I4W9</accession>
<protein>
    <recommendedName>
        <fullName evidence="4">Lipoprotein</fullName>
    </recommendedName>
</protein>
<organism evidence="2 3">
    <name type="scientific">Brevundimonas terrae</name>
    <dbReference type="NCBI Taxonomy" id="363631"/>
    <lineage>
        <taxon>Bacteria</taxon>
        <taxon>Pseudomonadati</taxon>
        <taxon>Pseudomonadota</taxon>
        <taxon>Alphaproteobacteria</taxon>
        <taxon>Caulobacterales</taxon>
        <taxon>Caulobacteraceae</taxon>
        <taxon>Brevundimonas</taxon>
    </lineage>
</organism>
<feature type="signal peptide" evidence="1">
    <location>
        <begin position="1"/>
        <end position="20"/>
    </location>
</feature>
<comment type="caution">
    <text evidence="2">The sequence shown here is derived from an EMBL/GenBank/DDBJ whole genome shotgun (WGS) entry which is preliminary data.</text>
</comment>
<dbReference type="PROSITE" id="PS51257">
    <property type="entry name" value="PROKAR_LIPOPROTEIN"/>
    <property type="match status" value="1"/>
</dbReference>
<sequence length="238" mass="25320">MKRLLIAAACLMMAACTTTAVRKAETVRTPEAGATILIVEPRIQLGMLTAGGVTEPREEWSQQARQYVLRHVQNSMVQDSHKFVVGNVDDLMEGRLGQVVRVNEAVIEAIIAHEYNGYAGAKLATKKDDFEWTIGDGSELVGQHFGADYALFISGNGTYASGGRVAAFVVASAFGVGIPLGQQQVMASLVDLKTGQVMWVNYAVAGPGADMREDAGAQSLVESLLKDAPLSVNPNVAP</sequence>
<dbReference type="Proteomes" id="UP001500791">
    <property type="component" value="Unassembled WGS sequence"/>
</dbReference>
<reference evidence="3" key="1">
    <citation type="journal article" date="2019" name="Int. J. Syst. Evol. Microbiol.">
        <title>The Global Catalogue of Microorganisms (GCM) 10K type strain sequencing project: providing services to taxonomists for standard genome sequencing and annotation.</title>
        <authorList>
            <consortium name="The Broad Institute Genomics Platform"/>
            <consortium name="The Broad Institute Genome Sequencing Center for Infectious Disease"/>
            <person name="Wu L."/>
            <person name="Ma J."/>
        </authorList>
    </citation>
    <scope>NUCLEOTIDE SEQUENCE [LARGE SCALE GENOMIC DNA]</scope>
    <source>
        <strain evidence="3">JCM 13476</strain>
    </source>
</reference>
<gene>
    <name evidence="2" type="ORF">GCM10009093_16320</name>
</gene>
<evidence type="ECO:0008006" key="4">
    <source>
        <dbReference type="Google" id="ProtNLM"/>
    </source>
</evidence>
<feature type="chain" id="PRO_5046889038" description="Lipoprotein" evidence="1">
    <location>
        <begin position="21"/>
        <end position="238"/>
    </location>
</feature>
<name>A0ABP3I4W9_9CAUL</name>